<dbReference type="CDD" id="cd00761">
    <property type="entry name" value="Glyco_tranf_GTA_type"/>
    <property type="match status" value="1"/>
</dbReference>
<dbReference type="InterPro" id="IPR029044">
    <property type="entry name" value="Nucleotide-diphossugar_trans"/>
</dbReference>
<evidence type="ECO:0000313" key="2">
    <source>
        <dbReference type="Proteomes" id="UP000355283"/>
    </source>
</evidence>
<dbReference type="SUPFAM" id="SSF53448">
    <property type="entry name" value="Nucleotide-diphospho-sugar transferases"/>
    <property type="match status" value="1"/>
</dbReference>
<dbReference type="Proteomes" id="UP000355283">
    <property type="component" value="Unassembled WGS sequence"/>
</dbReference>
<dbReference type="Gene3D" id="3.90.550.10">
    <property type="entry name" value="Spore Coat Polysaccharide Biosynthesis Protein SpsA, Chain A"/>
    <property type="match status" value="1"/>
</dbReference>
<keyword evidence="2" id="KW-1185">Reference proteome</keyword>
<gene>
    <name evidence="1" type="ORF">NSK_003035</name>
</gene>
<proteinExistence type="predicted"/>
<sequence>MVYKALELSGDEKVAFMDGEQPHVYYRMTGNSTVYLDKGIKDKDLKYIQGLHAEPKALLEPIHIVSCAYKRVSILFEVLRTNIEKQDVGMRPIYIHICNNGNDEQATTIQSILNGIKSLAGYRIRTFRDNPGGFARFHMMQDAIKEFGVDYFVLLDDDIQLPVPHGLRDLVAEARPQEYNSWWGRHFKGPDKDYYSSRLSPPDLKAGKHSDVIKFHYAGTGLAVIDADIARFYFFLLDKVPEIYRKVEDLWLSYVVHQLGWRVRRIIMADVNFMEDAASNKNNSTRKLVQSTSLWKDLKPVKLKMLEELRSCGWNV</sequence>
<reference evidence="1 2" key="1">
    <citation type="submission" date="2019-01" db="EMBL/GenBank/DDBJ databases">
        <title>Nuclear Genome Assembly of the Microalgal Biofuel strain Nannochloropsis salina CCMP1776.</title>
        <authorList>
            <person name="Hovde B."/>
        </authorList>
    </citation>
    <scope>NUCLEOTIDE SEQUENCE [LARGE SCALE GENOMIC DNA]</scope>
    <source>
        <strain evidence="1 2">CCMP1776</strain>
    </source>
</reference>
<dbReference type="EMBL" id="SDOX01000011">
    <property type="protein sequence ID" value="TFJ85525.1"/>
    <property type="molecule type" value="Genomic_DNA"/>
</dbReference>
<name>A0A4D9D7S2_9STRA</name>
<organism evidence="1 2">
    <name type="scientific">Nannochloropsis salina CCMP1776</name>
    <dbReference type="NCBI Taxonomy" id="1027361"/>
    <lineage>
        <taxon>Eukaryota</taxon>
        <taxon>Sar</taxon>
        <taxon>Stramenopiles</taxon>
        <taxon>Ochrophyta</taxon>
        <taxon>Eustigmatophyceae</taxon>
        <taxon>Eustigmatales</taxon>
        <taxon>Monodopsidaceae</taxon>
        <taxon>Microchloropsis</taxon>
        <taxon>Microchloropsis salina</taxon>
    </lineage>
</organism>
<comment type="caution">
    <text evidence="1">The sequence shown here is derived from an EMBL/GenBank/DDBJ whole genome shotgun (WGS) entry which is preliminary data.</text>
</comment>
<dbReference type="AlphaFoldDB" id="A0A4D9D7S2"/>
<accession>A0A4D9D7S2</accession>
<evidence type="ECO:0000313" key="1">
    <source>
        <dbReference type="EMBL" id="TFJ85525.1"/>
    </source>
</evidence>
<protein>
    <recommendedName>
        <fullName evidence="3">Glycosyltransferase 2-like domain-containing protein</fullName>
    </recommendedName>
</protein>
<evidence type="ECO:0008006" key="3">
    <source>
        <dbReference type="Google" id="ProtNLM"/>
    </source>
</evidence>